<comment type="similarity">
    <text evidence="2">Belongs to the DPH4 family.</text>
</comment>
<dbReference type="Gene3D" id="3.10.660.10">
    <property type="entry name" value="DPH Zinc finger"/>
    <property type="match status" value="1"/>
</dbReference>
<dbReference type="PRINTS" id="PR00625">
    <property type="entry name" value="JDOMAIN"/>
</dbReference>
<evidence type="ECO:0000256" key="6">
    <source>
        <dbReference type="ARBA" id="ARBA00023004"/>
    </source>
</evidence>
<evidence type="ECO:0000256" key="1">
    <source>
        <dbReference type="ARBA" id="ARBA00003474"/>
    </source>
</evidence>
<dbReference type="SUPFAM" id="SSF46565">
    <property type="entry name" value="Chaperone J-domain"/>
    <property type="match status" value="1"/>
</dbReference>
<evidence type="ECO:0000256" key="4">
    <source>
        <dbReference type="ARBA" id="ARBA00022723"/>
    </source>
</evidence>
<gene>
    <name evidence="9" type="ORF">HETIRDRAFT_308456</name>
</gene>
<accession>W4KM09</accession>
<dbReference type="PROSITE" id="PS51074">
    <property type="entry name" value="DPH_MB"/>
    <property type="match status" value="1"/>
</dbReference>
<dbReference type="OrthoDB" id="445556at2759"/>
<keyword evidence="5" id="KW-0862">Zinc</keyword>
<dbReference type="InterPro" id="IPR036869">
    <property type="entry name" value="J_dom_sf"/>
</dbReference>
<dbReference type="InterPro" id="IPR036671">
    <property type="entry name" value="DPH_MB_sf"/>
</dbReference>
<dbReference type="RefSeq" id="XP_009540431.1">
    <property type="nucleotide sequence ID" value="XM_009542136.1"/>
</dbReference>
<protein>
    <recommendedName>
        <fullName evidence="3">Diphthamide biosynthesis protein 4</fullName>
    </recommendedName>
</protein>
<evidence type="ECO:0000256" key="3">
    <source>
        <dbReference type="ARBA" id="ARBA00021797"/>
    </source>
</evidence>
<evidence type="ECO:0000256" key="2">
    <source>
        <dbReference type="ARBA" id="ARBA00006169"/>
    </source>
</evidence>
<dbReference type="PANTHER" id="PTHR45255">
    <property type="entry name" value="DNAJ HOMOLOG SUBFAMILY C MEMBER 24"/>
    <property type="match status" value="1"/>
</dbReference>
<sequence length="156" mass="17153">LDYYTLLSVQPSASSADIKAAYHHALLSLHPDRNQTASRLSYQLDAPRASVDIGRIKDAYRTLSDPDLRESYDAALRFQKGEGVAGKPRPAQVVSLEEFMEGGSEGWTHACRCGGVYRIGEVEMDRGQHLVGCGSCSEVIWVGYEVIESDDEESIT</sequence>
<dbReference type="eggNOG" id="KOG0715">
    <property type="taxonomic scope" value="Eukaryota"/>
</dbReference>
<dbReference type="Pfam" id="PF05207">
    <property type="entry name" value="Zn_ribbon_CSL"/>
    <property type="match status" value="1"/>
</dbReference>
<dbReference type="Proteomes" id="UP000030671">
    <property type="component" value="Unassembled WGS sequence"/>
</dbReference>
<dbReference type="HOGENOM" id="CLU_017633_7_1_1"/>
<keyword evidence="4" id="KW-0479">Metal-binding</keyword>
<dbReference type="CDD" id="cd06257">
    <property type="entry name" value="DnaJ"/>
    <property type="match status" value="1"/>
</dbReference>
<dbReference type="InterPro" id="IPR007872">
    <property type="entry name" value="DPH_MB_dom"/>
</dbReference>
<dbReference type="PANTHER" id="PTHR45255:SF1">
    <property type="entry name" value="DNAJ HOMOLOG SUBFAMILY C MEMBER 24"/>
    <property type="match status" value="1"/>
</dbReference>
<dbReference type="SMART" id="SM00271">
    <property type="entry name" value="DnaJ"/>
    <property type="match status" value="1"/>
</dbReference>
<feature type="domain" description="DPH-type MB" evidence="8">
    <location>
        <begin position="90"/>
        <end position="145"/>
    </location>
</feature>
<dbReference type="SUPFAM" id="SSF144217">
    <property type="entry name" value="CSL zinc finger"/>
    <property type="match status" value="1"/>
</dbReference>
<dbReference type="InParanoid" id="W4KM09"/>
<comment type="function">
    <text evidence="1">Required for the first step of diphthamide biosynthesis, the transfer of 3-amino-3-carboxypropyl from S-adenosyl-L-methionine to a histidine residue. Diphthamide is a post-translational modification of histidine which occurs in elongation factor 2.</text>
</comment>
<evidence type="ECO:0000313" key="9">
    <source>
        <dbReference type="EMBL" id="ETW86405.1"/>
    </source>
</evidence>
<name>W4KM09_HETIT</name>
<dbReference type="KEGG" id="hir:HETIRDRAFT_308456"/>
<evidence type="ECO:0000259" key="7">
    <source>
        <dbReference type="PROSITE" id="PS50076"/>
    </source>
</evidence>
<keyword evidence="10" id="KW-1185">Reference proteome</keyword>
<dbReference type="InterPro" id="IPR001623">
    <property type="entry name" value="DnaJ_domain"/>
</dbReference>
<dbReference type="FunCoup" id="W4KM09">
    <property type="interactions" value="143"/>
</dbReference>
<evidence type="ECO:0000259" key="8">
    <source>
        <dbReference type="PROSITE" id="PS51074"/>
    </source>
</evidence>
<organism evidence="9 10">
    <name type="scientific">Heterobasidion irregulare (strain TC 32-1)</name>
    <dbReference type="NCBI Taxonomy" id="747525"/>
    <lineage>
        <taxon>Eukaryota</taxon>
        <taxon>Fungi</taxon>
        <taxon>Dikarya</taxon>
        <taxon>Basidiomycota</taxon>
        <taxon>Agaricomycotina</taxon>
        <taxon>Agaricomycetes</taxon>
        <taxon>Russulales</taxon>
        <taxon>Bondarzewiaceae</taxon>
        <taxon>Heterobasidion</taxon>
        <taxon>Heterobasidion annosum species complex</taxon>
    </lineage>
</organism>
<dbReference type="AlphaFoldDB" id="W4KM09"/>
<dbReference type="Gene3D" id="1.10.287.110">
    <property type="entry name" value="DnaJ domain"/>
    <property type="match status" value="1"/>
</dbReference>
<dbReference type="Pfam" id="PF00226">
    <property type="entry name" value="DnaJ"/>
    <property type="match status" value="1"/>
</dbReference>
<dbReference type="EMBL" id="KI925454">
    <property type="protein sequence ID" value="ETW86405.1"/>
    <property type="molecule type" value="Genomic_DNA"/>
</dbReference>
<evidence type="ECO:0000313" key="10">
    <source>
        <dbReference type="Proteomes" id="UP000030671"/>
    </source>
</evidence>
<reference evidence="9 10" key="1">
    <citation type="journal article" date="2012" name="New Phytol.">
        <title>Insight into trade-off between wood decay and parasitism from the genome of a fungal forest pathogen.</title>
        <authorList>
            <person name="Olson A."/>
            <person name="Aerts A."/>
            <person name="Asiegbu F."/>
            <person name="Belbahri L."/>
            <person name="Bouzid O."/>
            <person name="Broberg A."/>
            <person name="Canback B."/>
            <person name="Coutinho P.M."/>
            <person name="Cullen D."/>
            <person name="Dalman K."/>
            <person name="Deflorio G."/>
            <person name="van Diepen L.T."/>
            <person name="Dunand C."/>
            <person name="Duplessis S."/>
            <person name="Durling M."/>
            <person name="Gonthier P."/>
            <person name="Grimwood J."/>
            <person name="Fossdal C.G."/>
            <person name="Hansson D."/>
            <person name="Henrissat B."/>
            <person name="Hietala A."/>
            <person name="Himmelstrand K."/>
            <person name="Hoffmeister D."/>
            <person name="Hogberg N."/>
            <person name="James T.Y."/>
            <person name="Karlsson M."/>
            <person name="Kohler A."/>
            <person name="Kues U."/>
            <person name="Lee Y.H."/>
            <person name="Lin Y.C."/>
            <person name="Lind M."/>
            <person name="Lindquist E."/>
            <person name="Lombard V."/>
            <person name="Lucas S."/>
            <person name="Lunden K."/>
            <person name="Morin E."/>
            <person name="Murat C."/>
            <person name="Park J."/>
            <person name="Raffaello T."/>
            <person name="Rouze P."/>
            <person name="Salamov A."/>
            <person name="Schmutz J."/>
            <person name="Solheim H."/>
            <person name="Stahlberg J."/>
            <person name="Velez H."/>
            <person name="de Vries R.P."/>
            <person name="Wiebenga A."/>
            <person name="Woodward S."/>
            <person name="Yakovlev I."/>
            <person name="Garbelotto M."/>
            <person name="Martin F."/>
            <person name="Grigoriev I.V."/>
            <person name="Stenlid J."/>
        </authorList>
    </citation>
    <scope>NUCLEOTIDE SEQUENCE [LARGE SCALE GENOMIC DNA]</scope>
    <source>
        <strain evidence="9 10">TC 32-1</strain>
    </source>
</reference>
<evidence type="ECO:0000256" key="5">
    <source>
        <dbReference type="ARBA" id="ARBA00022833"/>
    </source>
</evidence>
<dbReference type="GO" id="GO:0001671">
    <property type="term" value="F:ATPase activator activity"/>
    <property type="evidence" value="ECO:0007669"/>
    <property type="project" value="TreeGrafter"/>
</dbReference>
<dbReference type="GeneID" id="20669587"/>
<dbReference type="STRING" id="747525.W4KM09"/>
<dbReference type="GO" id="GO:0008198">
    <property type="term" value="F:ferrous iron binding"/>
    <property type="evidence" value="ECO:0007669"/>
    <property type="project" value="TreeGrafter"/>
</dbReference>
<keyword evidence="6" id="KW-0408">Iron</keyword>
<dbReference type="GO" id="GO:0017183">
    <property type="term" value="P:protein histidyl modification to diphthamide"/>
    <property type="evidence" value="ECO:0007669"/>
    <property type="project" value="UniProtKB-UniPathway"/>
</dbReference>
<feature type="domain" description="J" evidence="7">
    <location>
        <begin position="2"/>
        <end position="76"/>
    </location>
</feature>
<proteinExistence type="inferred from homology"/>
<dbReference type="PROSITE" id="PS50076">
    <property type="entry name" value="DNAJ_2"/>
    <property type="match status" value="1"/>
</dbReference>
<feature type="non-terminal residue" evidence="9">
    <location>
        <position position="1"/>
    </location>
</feature>
<dbReference type="UniPathway" id="UPA00559"/>